<dbReference type="CDD" id="cd03709">
    <property type="entry name" value="lepA_C"/>
    <property type="match status" value="1"/>
</dbReference>
<evidence type="ECO:0000256" key="6">
    <source>
        <dbReference type="ARBA" id="ARBA00023134"/>
    </source>
</evidence>
<dbReference type="FunFam" id="3.30.70.2570:FF:000001">
    <property type="entry name" value="Translation factor GUF1, mitochondrial"/>
    <property type="match status" value="1"/>
</dbReference>
<dbReference type="InterPro" id="IPR038363">
    <property type="entry name" value="LepA_C_sf"/>
</dbReference>
<evidence type="ECO:0000256" key="2">
    <source>
        <dbReference type="ARBA" id="ARBA00022475"/>
    </source>
</evidence>
<comment type="caution">
    <text evidence="13">The sequence shown here is derived from an EMBL/GenBank/DDBJ whole genome shotgun (WGS) entry which is preliminary data.</text>
</comment>
<dbReference type="GO" id="GO:0043022">
    <property type="term" value="F:ribosome binding"/>
    <property type="evidence" value="ECO:0007669"/>
    <property type="project" value="TreeGrafter"/>
</dbReference>
<dbReference type="Pfam" id="PF00679">
    <property type="entry name" value="EFG_C"/>
    <property type="match status" value="1"/>
</dbReference>
<name>A0A937W678_UNCTE</name>
<evidence type="ECO:0000256" key="8">
    <source>
        <dbReference type="ARBA" id="ARBA00050293"/>
    </source>
</evidence>
<dbReference type="EC" id="3.6.5.n1" evidence="11"/>
<keyword evidence="7" id="KW-0472">Membrane</keyword>
<accession>A0A937W678</accession>
<dbReference type="SMART" id="SM00838">
    <property type="entry name" value="EFG_C"/>
    <property type="match status" value="1"/>
</dbReference>
<dbReference type="FunFam" id="3.30.70.870:FF:000004">
    <property type="entry name" value="Translation factor GUF1, mitochondrial"/>
    <property type="match status" value="1"/>
</dbReference>
<dbReference type="InterPro" id="IPR013842">
    <property type="entry name" value="LepA_CTD"/>
</dbReference>
<comment type="similarity">
    <text evidence="10">Belongs to the GTP-binding elongation factor family. LepA subfamily.</text>
</comment>
<dbReference type="Proteomes" id="UP000712673">
    <property type="component" value="Unassembled WGS sequence"/>
</dbReference>
<dbReference type="SUPFAM" id="SSF54980">
    <property type="entry name" value="EF-G C-terminal domain-like"/>
    <property type="match status" value="2"/>
</dbReference>
<evidence type="ECO:0000256" key="10">
    <source>
        <dbReference type="ARBA" id="ARBA00061052"/>
    </source>
</evidence>
<evidence type="ECO:0000259" key="12">
    <source>
        <dbReference type="SMART" id="SM00838"/>
    </source>
</evidence>
<comment type="similarity">
    <text evidence="1">Belongs to the TRAFAC class translation factor GTPase superfamily. Classic translation factor GTPase family. LepA subfamily.</text>
</comment>
<reference evidence="13" key="1">
    <citation type="submission" date="2019-03" db="EMBL/GenBank/DDBJ databases">
        <title>Lake Tanganyika Metagenome-Assembled Genomes (MAGs).</title>
        <authorList>
            <person name="Tran P."/>
        </authorList>
    </citation>
    <scope>NUCLEOTIDE SEQUENCE</scope>
    <source>
        <strain evidence="13">K_DeepCast_65m_m2_066</strain>
    </source>
</reference>
<keyword evidence="4" id="KW-0378">Hydrolase</keyword>
<evidence type="ECO:0000256" key="7">
    <source>
        <dbReference type="ARBA" id="ARBA00023136"/>
    </source>
</evidence>
<comment type="function">
    <text evidence="9">Required for accurate and efficient protein synthesis under certain stress conditions. May act as a fidelity factor of the translation reaction, by catalyzing a one-codon backward translocation of tRNAs on improperly translocated ribosomes. Back-translocation proceeds from a post-translocation (POST) complex to a pre-translocation (PRE) complex, thus giving elongation factor G a second chance to translocate the tRNAs correctly. Binds to ribosomes in a GTP-dependent manner.</text>
</comment>
<organism evidence="13 14">
    <name type="scientific">Tectimicrobiota bacterium</name>
    <dbReference type="NCBI Taxonomy" id="2528274"/>
    <lineage>
        <taxon>Bacteria</taxon>
        <taxon>Pseudomonadati</taxon>
        <taxon>Nitrospinota/Tectimicrobiota group</taxon>
        <taxon>Candidatus Tectimicrobiota</taxon>
    </lineage>
</organism>
<dbReference type="GO" id="GO:0045727">
    <property type="term" value="P:positive regulation of translation"/>
    <property type="evidence" value="ECO:0007669"/>
    <property type="project" value="TreeGrafter"/>
</dbReference>
<dbReference type="AlphaFoldDB" id="A0A937W678"/>
<evidence type="ECO:0000256" key="4">
    <source>
        <dbReference type="ARBA" id="ARBA00022801"/>
    </source>
</evidence>
<dbReference type="GO" id="GO:0016787">
    <property type="term" value="F:hydrolase activity"/>
    <property type="evidence" value="ECO:0007669"/>
    <property type="project" value="UniProtKB-KW"/>
</dbReference>
<feature type="domain" description="Elongation factor EFG" evidence="12">
    <location>
        <begin position="102"/>
        <end position="190"/>
    </location>
</feature>
<dbReference type="GO" id="GO:0003746">
    <property type="term" value="F:translation elongation factor activity"/>
    <property type="evidence" value="ECO:0007669"/>
    <property type="project" value="UniProtKB-KW"/>
</dbReference>
<evidence type="ECO:0000313" key="14">
    <source>
        <dbReference type="Proteomes" id="UP000712673"/>
    </source>
</evidence>
<dbReference type="PANTHER" id="PTHR43512">
    <property type="entry name" value="TRANSLATION FACTOR GUF1-RELATED"/>
    <property type="match status" value="1"/>
</dbReference>
<dbReference type="GO" id="GO:0005525">
    <property type="term" value="F:GTP binding"/>
    <property type="evidence" value="ECO:0007669"/>
    <property type="project" value="UniProtKB-KW"/>
</dbReference>
<evidence type="ECO:0000313" key="13">
    <source>
        <dbReference type="EMBL" id="MBM3225910.1"/>
    </source>
</evidence>
<dbReference type="EMBL" id="VGLS01000724">
    <property type="protein sequence ID" value="MBM3225910.1"/>
    <property type="molecule type" value="Genomic_DNA"/>
</dbReference>
<evidence type="ECO:0000256" key="5">
    <source>
        <dbReference type="ARBA" id="ARBA00022917"/>
    </source>
</evidence>
<proteinExistence type="inferred from homology"/>
<sequence length="301" mass="34260">SGLYPVDSEDYDNLRHALERLRLNDAAFAFEPETSAALGFGFRCGYLGLLHMEIIQERLEREHNLEIITTVPNVRYEVVQLDGTVIDVENPAMLPAANSIAEIREPILSAQVLVPAEYIGGVMQLFNERRGIYINTEYLNASRALLHYELPLAEIVTDFYDRLKSVSRGYASFDYEHKTMRAAALVKLDILINSDPTDALSAIIHRDKAYEWGRELCHKLKELIPRQMFEVIIQAAVGNRIIAREVVRAFRKNVIAKCYGGDISRKRKLLSRQKEGKKRMKQLGKVEIPQEAFLAALKIDT</sequence>
<dbReference type="CDD" id="cd16260">
    <property type="entry name" value="EF4_III"/>
    <property type="match status" value="1"/>
</dbReference>
<comment type="catalytic activity">
    <reaction evidence="8">
        <text>GTP + H2O = GDP + phosphate + H(+)</text>
        <dbReference type="Rhea" id="RHEA:19669"/>
        <dbReference type="ChEBI" id="CHEBI:15377"/>
        <dbReference type="ChEBI" id="CHEBI:15378"/>
        <dbReference type="ChEBI" id="CHEBI:37565"/>
        <dbReference type="ChEBI" id="CHEBI:43474"/>
        <dbReference type="ChEBI" id="CHEBI:58189"/>
        <dbReference type="EC" id="3.6.5.n1"/>
    </reaction>
</comment>
<dbReference type="Gene3D" id="3.30.70.240">
    <property type="match status" value="1"/>
</dbReference>
<keyword evidence="3" id="KW-0547">Nucleotide-binding</keyword>
<protein>
    <recommendedName>
        <fullName evidence="11">elongation factor 4</fullName>
        <ecNumber evidence="11">3.6.5.n1</ecNumber>
    </recommendedName>
</protein>
<evidence type="ECO:0000256" key="1">
    <source>
        <dbReference type="ARBA" id="ARBA00005454"/>
    </source>
</evidence>
<evidence type="ECO:0000256" key="11">
    <source>
        <dbReference type="ARBA" id="ARBA00066744"/>
    </source>
</evidence>
<dbReference type="Gene3D" id="3.30.70.870">
    <property type="entry name" value="Elongation Factor G (Translational Gtpase), domain 3"/>
    <property type="match status" value="1"/>
</dbReference>
<dbReference type="InterPro" id="IPR000640">
    <property type="entry name" value="EFG_V-like"/>
</dbReference>
<gene>
    <name evidence="13" type="ORF">FJZ47_19235</name>
</gene>
<dbReference type="Pfam" id="PF06421">
    <property type="entry name" value="LepA_C"/>
    <property type="match status" value="1"/>
</dbReference>
<feature type="non-terminal residue" evidence="13">
    <location>
        <position position="1"/>
    </location>
</feature>
<dbReference type="InterPro" id="IPR006297">
    <property type="entry name" value="EF-4"/>
</dbReference>
<dbReference type="PANTHER" id="PTHR43512:SF4">
    <property type="entry name" value="TRANSLATION FACTOR GUF1 HOMOLOG, CHLOROPLASTIC"/>
    <property type="match status" value="1"/>
</dbReference>
<keyword evidence="6" id="KW-0342">GTP-binding</keyword>
<evidence type="ECO:0000256" key="9">
    <source>
        <dbReference type="ARBA" id="ARBA00057626"/>
    </source>
</evidence>
<dbReference type="FunFam" id="3.30.70.240:FF:000007">
    <property type="entry name" value="Translation factor GUF1, mitochondrial"/>
    <property type="match status" value="1"/>
</dbReference>
<dbReference type="InterPro" id="IPR035647">
    <property type="entry name" value="EFG_III/V"/>
</dbReference>
<dbReference type="Gene3D" id="3.30.70.2570">
    <property type="entry name" value="Elongation factor 4, C-terminal domain"/>
    <property type="match status" value="1"/>
</dbReference>
<keyword evidence="13" id="KW-0251">Elongation factor</keyword>
<dbReference type="HAMAP" id="MF_00071">
    <property type="entry name" value="LepA"/>
    <property type="match status" value="1"/>
</dbReference>
<keyword evidence="2" id="KW-1003">Cell membrane</keyword>
<evidence type="ECO:0000256" key="3">
    <source>
        <dbReference type="ARBA" id="ARBA00022741"/>
    </source>
</evidence>
<dbReference type="InterPro" id="IPR035654">
    <property type="entry name" value="LepA_IV"/>
</dbReference>
<keyword evidence="5" id="KW-0648">Protein biosynthesis</keyword>